<dbReference type="Gene3D" id="3.40.50.1000">
    <property type="entry name" value="HAD superfamily/HAD-like"/>
    <property type="match status" value="1"/>
</dbReference>
<dbReference type="EMBL" id="JAPEVG010000001">
    <property type="protein sequence ID" value="KAJ8502282.1"/>
    <property type="molecule type" value="Genomic_DNA"/>
</dbReference>
<feature type="compositionally biased region" description="Low complexity" evidence="1">
    <location>
        <begin position="308"/>
        <end position="317"/>
    </location>
</feature>
<comment type="caution">
    <text evidence="2">The sequence shown here is derived from an EMBL/GenBank/DDBJ whole genome shotgun (WGS) entry which is preliminary data.</text>
</comment>
<sequence length="592" mass="66550">MPHTLIVAQFHPVASSYWLPRSGQLAAARIPTAPFWALRFNLNDYSEDSNRPSQLCVVSPEPSPVPLPNVSLTLGPKHAVLTGTFYTGNEDLTAMDALPCADWLVRRPLYIHATPVISMDMFCCPPLECVICQLEEDSIRRFRQAVRDGTKALYKYRKDKEQEQWAARMAQWDRHDLSQFTFGQHGWDPTYMFSRLNNPQAYCFAFFYSGKVPGFGQRPTIYNELLLYAQICKDYRWHGVERAILWVRDMRTNENRSEHHVSAQPEHPNAQCTPFENDPSFRKAVEQLRSDRRPISLEEEEEMEETSDTTSDSTSESDNSRYVWVSWLPWAFPELALEFPEIPLGNPRVVVLDLFGVVLDREAAIRCALDKWLTFAHYGQTVEGILSRYIEIEALVARKNIAAASSLAAIVHGALQTLADKLAIPPQVQSQLITDAMAVILKPAPYRDAERAIAAFSGQGRSIIVIPPYSEVAMQHLLPPRLRSRIWSANEPLSAHFAAPDSFFEALLAQCRATCPEIRPADILLVSASVSRVTAPASLAGHPTVLLERSGTIASRVQFLVARVPHGNPVPSLVVGDLDVLYERLNVHREVA</sequence>
<evidence type="ECO:0000313" key="2">
    <source>
        <dbReference type="EMBL" id="KAJ8502282.1"/>
    </source>
</evidence>
<gene>
    <name evidence="2" type="ORF">ONZ51_g39</name>
</gene>
<dbReference type="InterPro" id="IPR023214">
    <property type="entry name" value="HAD_sf"/>
</dbReference>
<reference evidence="2" key="1">
    <citation type="submission" date="2022-11" db="EMBL/GenBank/DDBJ databases">
        <title>Genome Sequence of Cubamyces cubensis.</title>
        <authorList>
            <person name="Buettner E."/>
        </authorList>
    </citation>
    <scope>NUCLEOTIDE SEQUENCE</scope>
    <source>
        <strain evidence="2">MPL-01</strain>
    </source>
</reference>
<evidence type="ECO:0000256" key="1">
    <source>
        <dbReference type="SAM" id="MobiDB-lite"/>
    </source>
</evidence>
<feature type="region of interest" description="Disordered" evidence="1">
    <location>
        <begin position="257"/>
        <end position="276"/>
    </location>
</feature>
<dbReference type="Gene3D" id="1.10.150.750">
    <property type="match status" value="1"/>
</dbReference>
<dbReference type="SUPFAM" id="SSF56784">
    <property type="entry name" value="HAD-like"/>
    <property type="match status" value="1"/>
</dbReference>
<evidence type="ECO:0000313" key="3">
    <source>
        <dbReference type="Proteomes" id="UP001215151"/>
    </source>
</evidence>
<name>A0AAD7U5D2_9APHY</name>
<dbReference type="AlphaFoldDB" id="A0AAD7U5D2"/>
<feature type="region of interest" description="Disordered" evidence="1">
    <location>
        <begin position="293"/>
        <end position="317"/>
    </location>
</feature>
<keyword evidence="3" id="KW-1185">Reference proteome</keyword>
<protein>
    <submittedName>
        <fullName evidence="2">Uncharacterized protein</fullName>
    </submittedName>
</protein>
<dbReference type="InterPro" id="IPR036412">
    <property type="entry name" value="HAD-like_sf"/>
</dbReference>
<accession>A0AAD7U5D2</accession>
<organism evidence="2 3">
    <name type="scientific">Trametes cubensis</name>
    <dbReference type="NCBI Taxonomy" id="1111947"/>
    <lineage>
        <taxon>Eukaryota</taxon>
        <taxon>Fungi</taxon>
        <taxon>Dikarya</taxon>
        <taxon>Basidiomycota</taxon>
        <taxon>Agaricomycotina</taxon>
        <taxon>Agaricomycetes</taxon>
        <taxon>Polyporales</taxon>
        <taxon>Polyporaceae</taxon>
        <taxon>Trametes</taxon>
    </lineage>
</organism>
<feature type="compositionally biased region" description="Acidic residues" evidence="1">
    <location>
        <begin position="297"/>
        <end position="307"/>
    </location>
</feature>
<dbReference type="Proteomes" id="UP001215151">
    <property type="component" value="Unassembled WGS sequence"/>
</dbReference>
<proteinExistence type="predicted"/>